<reference evidence="1" key="2">
    <citation type="submission" date="2020-08" db="EMBL/GenBank/DDBJ databases">
        <authorList>
            <person name="Chen M."/>
            <person name="Teng W."/>
            <person name="Zhao L."/>
            <person name="Hu C."/>
            <person name="Zhou Y."/>
            <person name="Han B."/>
            <person name="Song L."/>
            <person name="Shu W."/>
        </authorList>
    </citation>
    <scope>NUCLEOTIDE SEQUENCE</scope>
    <source>
        <strain evidence="1">FACHB-1277</strain>
    </source>
</reference>
<proteinExistence type="predicted"/>
<dbReference type="RefSeq" id="WP_190350417.1">
    <property type="nucleotide sequence ID" value="NZ_JACJPY010000018.1"/>
</dbReference>
<evidence type="ECO:0000313" key="1">
    <source>
        <dbReference type="EMBL" id="MBD2150046.1"/>
    </source>
</evidence>
<name>A0A926USM1_9CYAN</name>
<sequence length="80" mass="9233">MVSTVQRPILKNQAIAPSKIETTGTDLSHLITKRDVLMTLRGFDWQHPRMLAYLERCGAKSRHYLTEKQLKNLVEKLEAL</sequence>
<accession>A0A926USM1</accession>
<gene>
    <name evidence="1" type="ORF">H6F44_07905</name>
</gene>
<reference evidence="1" key="1">
    <citation type="journal article" date="2015" name="ISME J.">
        <title>Draft Genome Sequence of Streptomyces incarnatus NRRL8089, which Produces the Nucleoside Antibiotic Sinefungin.</title>
        <authorList>
            <person name="Oshima K."/>
            <person name="Hattori M."/>
            <person name="Shimizu H."/>
            <person name="Fukuda K."/>
            <person name="Nemoto M."/>
            <person name="Inagaki K."/>
            <person name="Tamura T."/>
        </authorList>
    </citation>
    <scope>NUCLEOTIDE SEQUENCE</scope>
    <source>
        <strain evidence="1">FACHB-1277</strain>
    </source>
</reference>
<dbReference type="EMBL" id="JACJPY010000018">
    <property type="protein sequence ID" value="MBD2150046.1"/>
    <property type="molecule type" value="Genomic_DNA"/>
</dbReference>
<keyword evidence="2" id="KW-1185">Reference proteome</keyword>
<evidence type="ECO:0000313" key="2">
    <source>
        <dbReference type="Proteomes" id="UP000631421"/>
    </source>
</evidence>
<protein>
    <submittedName>
        <fullName evidence="1">Uncharacterized protein</fullName>
    </submittedName>
</protein>
<organism evidence="1 2">
    <name type="scientific">Pseudanabaena cinerea FACHB-1277</name>
    <dbReference type="NCBI Taxonomy" id="2949581"/>
    <lineage>
        <taxon>Bacteria</taxon>
        <taxon>Bacillati</taxon>
        <taxon>Cyanobacteriota</taxon>
        <taxon>Cyanophyceae</taxon>
        <taxon>Pseudanabaenales</taxon>
        <taxon>Pseudanabaenaceae</taxon>
        <taxon>Pseudanabaena</taxon>
        <taxon>Pseudanabaena cinerea</taxon>
    </lineage>
</organism>
<comment type="caution">
    <text evidence="1">The sequence shown here is derived from an EMBL/GenBank/DDBJ whole genome shotgun (WGS) entry which is preliminary data.</text>
</comment>
<dbReference type="AlphaFoldDB" id="A0A926USM1"/>
<dbReference type="Proteomes" id="UP000631421">
    <property type="component" value="Unassembled WGS sequence"/>
</dbReference>